<gene>
    <name evidence="1" type="ORF">ES692_17420</name>
</gene>
<proteinExistence type="predicted"/>
<evidence type="ECO:0000313" key="1">
    <source>
        <dbReference type="EMBL" id="TXE15275.1"/>
    </source>
</evidence>
<dbReference type="AlphaFoldDB" id="A0A5C7B5S7"/>
<keyword evidence="2" id="KW-1185">Reference proteome</keyword>
<dbReference type="EMBL" id="VOSB01000044">
    <property type="protein sequence ID" value="TXE15275.1"/>
    <property type="molecule type" value="Genomic_DNA"/>
</dbReference>
<organism evidence="1 2">
    <name type="scientific">Psychroserpens burtonensis</name>
    <dbReference type="NCBI Taxonomy" id="49278"/>
    <lineage>
        <taxon>Bacteria</taxon>
        <taxon>Pseudomonadati</taxon>
        <taxon>Bacteroidota</taxon>
        <taxon>Flavobacteriia</taxon>
        <taxon>Flavobacteriales</taxon>
        <taxon>Flavobacteriaceae</taxon>
        <taxon>Psychroserpens</taxon>
    </lineage>
</organism>
<dbReference type="RefSeq" id="WP_147232164.1">
    <property type="nucleotide sequence ID" value="NZ_VOSB01000044.1"/>
</dbReference>
<dbReference type="STRING" id="1123037.GCA_000425305_03239"/>
<keyword evidence="1" id="KW-0121">Carboxypeptidase</keyword>
<keyword evidence="1" id="KW-0645">Protease</keyword>
<reference evidence="1 2" key="1">
    <citation type="submission" date="2019-08" db="EMBL/GenBank/DDBJ databases">
        <title>Genome of Psychroserpens burtonensis ACAM 167.</title>
        <authorList>
            <person name="Bowman J.P."/>
        </authorList>
    </citation>
    <scope>NUCLEOTIDE SEQUENCE [LARGE SCALE GENOMIC DNA]</scope>
    <source>
        <strain evidence="1 2">ACAM 167</strain>
    </source>
</reference>
<evidence type="ECO:0000313" key="2">
    <source>
        <dbReference type="Proteomes" id="UP000321938"/>
    </source>
</evidence>
<sequence>MNKEQLIVRFYLLIFLTSSNLIFGQETSFNILWDKEEGKPISYATIKGLENYSISNEFGVFEFEQTTNKISIQSVVYETLEIDFNFLKANDTIFMKPLTFELDEVIISKDGLYTQMLKTVLTDYALEPHKEKFFLRAVIRKNNKLYKIVDFSGILEKQALFDTRSKPMPKKNYKIQIENIRKVGIENREIDFALFSFQEFLTNIIRIAFNREEFDISYETTSDKSSSRITLDPIDSEKSLYRGYYILNEDNTFKEADVTYSNENAKFENVKNAKFRTILSNWKSSFERNQMTNKIQLNKATLKGKTEVYEEQVKDIFDWSYVYYSIPVVNTEKIKNNINLNKDMFDLKGDYNSEYWKNQEVLSLTDEMQEFINKVNSTGKNSDFKTKTNMK</sequence>
<keyword evidence="1" id="KW-0378">Hydrolase</keyword>
<dbReference type="Proteomes" id="UP000321938">
    <property type="component" value="Unassembled WGS sequence"/>
</dbReference>
<dbReference type="OrthoDB" id="1147959at2"/>
<dbReference type="GO" id="GO:0004180">
    <property type="term" value="F:carboxypeptidase activity"/>
    <property type="evidence" value="ECO:0007669"/>
    <property type="project" value="UniProtKB-KW"/>
</dbReference>
<protein>
    <submittedName>
        <fullName evidence="1">Carboxypeptidase-like regulatory domain-containing protein</fullName>
    </submittedName>
</protein>
<accession>A0A5C7B5S7</accession>
<comment type="caution">
    <text evidence="1">The sequence shown here is derived from an EMBL/GenBank/DDBJ whole genome shotgun (WGS) entry which is preliminary data.</text>
</comment>
<name>A0A5C7B5S7_9FLAO</name>